<dbReference type="EMBL" id="BAAAGA010000002">
    <property type="protein sequence ID" value="GAA0617158.1"/>
    <property type="molecule type" value="Genomic_DNA"/>
</dbReference>
<dbReference type="InterPro" id="IPR021255">
    <property type="entry name" value="DUF2807"/>
</dbReference>
<sequence length="258" mass="27782">MIRNLLIITGVGFVLALVGITGAFALVGNDVRKHDWTWVIDDDAAGDSSFRIQRGEVAPEVTRNIEWAGGDRLMVDVPGKVTYVQGAQAGIRVTGPKDIVDSIRFNDGRLTMISDDNHDRGYIRWSGSGIRVWSESEALRIEVTAPAVNRFEMGDNGELNIRGYDQPTLDVVINGEGSVKADGQAQRVSVVSSGDGDASLRRVMTTDATVRSTGRGDVSVAPTGRADIEIAGHGDVYLARNPAQLNQSITGWGEVEMD</sequence>
<dbReference type="Gene3D" id="2.160.20.120">
    <property type="match status" value="1"/>
</dbReference>
<comment type="caution">
    <text evidence="2">The sequence shown here is derived from an EMBL/GenBank/DDBJ whole genome shotgun (WGS) entry which is preliminary data.</text>
</comment>
<protein>
    <recommendedName>
        <fullName evidence="1">Putative auto-transporter adhesin head GIN domain-containing protein</fullName>
    </recommendedName>
</protein>
<feature type="domain" description="Putative auto-transporter adhesin head GIN" evidence="1">
    <location>
        <begin position="77"/>
        <end position="242"/>
    </location>
</feature>
<evidence type="ECO:0000259" key="1">
    <source>
        <dbReference type="Pfam" id="PF10988"/>
    </source>
</evidence>
<proteinExistence type="predicted"/>
<accession>A0ABN1GR89</accession>
<evidence type="ECO:0000313" key="3">
    <source>
        <dbReference type="Proteomes" id="UP001501352"/>
    </source>
</evidence>
<name>A0ABN1GR89_9CAUL</name>
<dbReference type="Proteomes" id="UP001501352">
    <property type="component" value="Unassembled WGS sequence"/>
</dbReference>
<dbReference type="RefSeq" id="WP_343791399.1">
    <property type="nucleotide sequence ID" value="NZ_BAAAGA010000002.1"/>
</dbReference>
<gene>
    <name evidence="2" type="ORF">GCM10009422_10410</name>
</gene>
<organism evidence="2 3">
    <name type="scientific">Brevundimonas kwangchunensis</name>
    <dbReference type="NCBI Taxonomy" id="322163"/>
    <lineage>
        <taxon>Bacteria</taxon>
        <taxon>Pseudomonadati</taxon>
        <taxon>Pseudomonadota</taxon>
        <taxon>Alphaproteobacteria</taxon>
        <taxon>Caulobacterales</taxon>
        <taxon>Caulobacteraceae</taxon>
        <taxon>Brevundimonas</taxon>
    </lineage>
</organism>
<dbReference type="Pfam" id="PF10988">
    <property type="entry name" value="DUF2807"/>
    <property type="match status" value="1"/>
</dbReference>
<evidence type="ECO:0000313" key="2">
    <source>
        <dbReference type="EMBL" id="GAA0617158.1"/>
    </source>
</evidence>
<keyword evidence="3" id="KW-1185">Reference proteome</keyword>
<reference evidence="2 3" key="1">
    <citation type="journal article" date="2019" name="Int. J. Syst. Evol. Microbiol.">
        <title>The Global Catalogue of Microorganisms (GCM) 10K type strain sequencing project: providing services to taxonomists for standard genome sequencing and annotation.</title>
        <authorList>
            <consortium name="The Broad Institute Genomics Platform"/>
            <consortium name="The Broad Institute Genome Sequencing Center for Infectious Disease"/>
            <person name="Wu L."/>
            <person name="Ma J."/>
        </authorList>
    </citation>
    <scope>NUCLEOTIDE SEQUENCE [LARGE SCALE GENOMIC DNA]</scope>
    <source>
        <strain evidence="2 3">JCM 12928</strain>
    </source>
</reference>